<keyword evidence="4" id="KW-1185">Reference proteome</keyword>
<comment type="caution">
    <text evidence="3">The sequence shown here is derived from an EMBL/GenBank/DDBJ whole genome shotgun (WGS) entry which is preliminary data.</text>
</comment>
<dbReference type="Proteomes" id="UP000631181">
    <property type="component" value="Unassembled WGS sequence"/>
</dbReference>
<evidence type="ECO:0000259" key="2">
    <source>
        <dbReference type="Pfam" id="PF14420"/>
    </source>
</evidence>
<organism evidence="3 4">
    <name type="scientific">Penicillium ucsense</name>
    <dbReference type="NCBI Taxonomy" id="2839758"/>
    <lineage>
        <taxon>Eukaryota</taxon>
        <taxon>Fungi</taxon>
        <taxon>Dikarya</taxon>
        <taxon>Ascomycota</taxon>
        <taxon>Pezizomycotina</taxon>
        <taxon>Eurotiomycetes</taxon>
        <taxon>Eurotiomycetidae</taxon>
        <taxon>Eurotiales</taxon>
        <taxon>Aspergillaceae</taxon>
        <taxon>Penicillium</taxon>
    </lineage>
</organism>
<evidence type="ECO:0000313" key="4">
    <source>
        <dbReference type="Proteomes" id="UP000631181"/>
    </source>
</evidence>
<evidence type="ECO:0000256" key="1">
    <source>
        <dbReference type="SAM" id="MobiDB-lite"/>
    </source>
</evidence>
<dbReference type="EMBL" id="WIWV01000126">
    <property type="protein sequence ID" value="KAF7713272.1"/>
    <property type="molecule type" value="Genomic_DNA"/>
</dbReference>
<proteinExistence type="predicted"/>
<feature type="compositionally biased region" description="Polar residues" evidence="1">
    <location>
        <begin position="332"/>
        <end position="348"/>
    </location>
</feature>
<feature type="compositionally biased region" description="Basic residues" evidence="1">
    <location>
        <begin position="49"/>
        <end position="67"/>
    </location>
</feature>
<accession>A0A8J8WHP8</accession>
<feature type="region of interest" description="Disordered" evidence="1">
    <location>
        <begin position="319"/>
        <end position="360"/>
    </location>
</feature>
<dbReference type="OrthoDB" id="5308957at2759"/>
<dbReference type="Pfam" id="PF14420">
    <property type="entry name" value="Clr5"/>
    <property type="match status" value="1"/>
</dbReference>
<feature type="compositionally biased region" description="Low complexity" evidence="1">
    <location>
        <begin position="81"/>
        <end position="109"/>
    </location>
</feature>
<evidence type="ECO:0000313" key="3">
    <source>
        <dbReference type="EMBL" id="KAF7713272.1"/>
    </source>
</evidence>
<feature type="region of interest" description="Disordered" evidence="1">
    <location>
        <begin position="36"/>
        <end position="110"/>
    </location>
</feature>
<protein>
    <recommendedName>
        <fullName evidence="2">Clr5 domain-containing protein</fullName>
    </recommendedName>
</protein>
<reference evidence="3" key="1">
    <citation type="journal article" date="2020" name="Front. Microbiol.">
        <title>Gene regulatory networks of Penicillium echinulatum 2HH and Penicillium oxalicum 114-2 inferred by a computational biology approach.</title>
        <authorList>
            <person name="Lenz A.R."/>
            <person name="Galan-Vasquez E."/>
            <person name="Balbinot E."/>
            <person name="De Abreu F.P."/>
            <person name="De Oliveira N.S."/>
            <person name="Da Rosa L.O."/>
            <person name="De Avila E Silva S."/>
            <person name="Camassola M."/>
            <person name="Dillon A.J.P."/>
            <person name="Perez-Rueda E."/>
        </authorList>
    </citation>
    <scope>NUCLEOTIDE SEQUENCE</scope>
    <source>
        <strain evidence="3">S1M29</strain>
    </source>
</reference>
<gene>
    <name evidence="3" type="ORF">PECM_001339</name>
</gene>
<feature type="domain" description="Clr5" evidence="2">
    <location>
        <begin position="7"/>
        <end position="58"/>
    </location>
</feature>
<dbReference type="InterPro" id="IPR025676">
    <property type="entry name" value="Clr5_dom"/>
</dbReference>
<dbReference type="AlphaFoldDB" id="A0A8J8WHP8"/>
<name>A0A8J8WHP8_9EURO</name>
<sequence>MKTSISSDVWEKKKAIIAKLYMEEEWPLKQVIKQIRSDDFNPSETQLRSRLKKWRVTKPSRQTRKKTQGSEDPESEKESRTSSSSPRTSRASPAARKTPTASASASASAYRSDWTHSVYGPVELSHPNRWNSHMCPQMTTPSPSSADHHSVVMEPHATKYALPDPNAPVKSYEQTSTHTSPAAEHVILNTTAAVTPSYAAYSLSPESCGPSPNASSNSAISQWPARTVSGDMSYQSNIHPTQWYNLPLEPMAPSSVVPHSAAPLTTPAASTGYAMYPGQSVYAPGYMHYDHSDYHHGYDAKQWKQVPQRPHEYASYANRSAVDRKHGYPHGGSSSEMLPISASQTGPQTVMCAPMDPYSG</sequence>